<gene>
    <name evidence="1" type="ORF">DSCO28_39430</name>
</gene>
<dbReference type="Proteomes" id="UP000425960">
    <property type="component" value="Chromosome"/>
</dbReference>
<evidence type="ECO:0000313" key="2">
    <source>
        <dbReference type="Proteomes" id="UP000425960"/>
    </source>
</evidence>
<dbReference type="KEGG" id="dov:DSCO28_39430"/>
<reference evidence="1 2" key="1">
    <citation type="submission" date="2019-11" db="EMBL/GenBank/DDBJ databases">
        <title>Comparative genomics of hydrocarbon-degrading Desulfosarcina strains.</title>
        <authorList>
            <person name="Watanabe M."/>
            <person name="Kojima H."/>
            <person name="Fukui M."/>
        </authorList>
    </citation>
    <scope>NUCLEOTIDE SEQUENCE [LARGE SCALE GENOMIC DNA]</scope>
    <source>
        <strain evidence="1 2">28bB2T</strain>
    </source>
</reference>
<protein>
    <submittedName>
        <fullName evidence="1">Uncharacterized protein</fullName>
    </submittedName>
</protein>
<accession>A0A5K7ZT36</accession>
<dbReference type="AlphaFoldDB" id="A0A5K7ZT36"/>
<evidence type="ECO:0000313" key="1">
    <source>
        <dbReference type="EMBL" id="BBO83377.1"/>
    </source>
</evidence>
<dbReference type="EMBL" id="AP021876">
    <property type="protein sequence ID" value="BBO83377.1"/>
    <property type="molecule type" value="Genomic_DNA"/>
</dbReference>
<name>A0A5K7ZT36_9BACT</name>
<sequence length="92" mass="11021">MQFNILNGWMRAVLSIESKQWIGLVFGNKLLPKIKADPLPYKAQDGQVRRRYTVQIQMVKRHLQICLQKYYYVTIPTTQTYHSRFKFLSRKT</sequence>
<organism evidence="1 2">
    <name type="scientific">Desulfosarcina ovata subsp. sediminis</name>
    <dbReference type="NCBI Taxonomy" id="885957"/>
    <lineage>
        <taxon>Bacteria</taxon>
        <taxon>Pseudomonadati</taxon>
        <taxon>Thermodesulfobacteriota</taxon>
        <taxon>Desulfobacteria</taxon>
        <taxon>Desulfobacterales</taxon>
        <taxon>Desulfosarcinaceae</taxon>
        <taxon>Desulfosarcina</taxon>
    </lineage>
</organism>
<proteinExistence type="predicted"/>